<proteinExistence type="predicted"/>
<feature type="compositionally biased region" description="Basic and acidic residues" evidence="1">
    <location>
        <begin position="49"/>
        <end position="60"/>
    </location>
</feature>
<evidence type="ECO:0000313" key="2">
    <source>
        <dbReference type="EMBL" id="KAK9158132.1"/>
    </source>
</evidence>
<name>A0AAP0KUP3_9MAGN</name>
<feature type="region of interest" description="Disordered" evidence="1">
    <location>
        <begin position="1"/>
        <end position="73"/>
    </location>
</feature>
<gene>
    <name evidence="2" type="ORF">Scep_004706</name>
</gene>
<evidence type="ECO:0000313" key="3">
    <source>
        <dbReference type="Proteomes" id="UP001419268"/>
    </source>
</evidence>
<feature type="compositionally biased region" description="Basic and acidic residues" evidence="1">
    <location>
        <begin position="1"/>
        <end position="11"/>
    </location>
</feature>
<dbReference type="Proteomes" id="UP001419268">
    <property type="component" value="Unassembled WGS sequence"/>
</dbReference>
<accession>A0AAP0KUP3</accession>
<dbReference type="AlphaFoldDB" id="A0AAP0KUP3"/>
<protein>
    <submittedName>
        <fullName evidence="2">Uncharacterized protein</fullName>
    </submittedName>
</protein>
<feature type="region of interest" description="Disordered" evidence="1">
    <location>
        <begin position="89"/>
        <end position="137"/>
    </location>
</feature>
<reference evidence="2 3" key="1">
    <citation type="submission" date="2024-01" db="EMBL/GenBank/DDBJ databases">
        <title>Genome assemblies of Stephania.</title>
        <authorList>
            <person name="Yang L."/>
        </authorList>
    </citation>
    <scope>NUCLEOTIDE SEQUENCE [LARGE SCALE GENOMIC DNA]</scope>
    <source>
        <strain evidence="2">JXDWG</strain>
        <tissue evidence="2">Leaf</tissue>
    </source>
</reference>
<sequence length="137" mass="14169">MARRPPDRIPTDGDLDGQPQIGGSGGRAPAAQGRGPSRGRGQSGRGRAASRDRGSLREGRTGPIVSGAWSSDRGLDIISLSSSTTYSHYFAEGSSSSNHTPLLHSNHSGSSSRQGTPSPTISAPPYTKSTLRSVADL</sequence>
<organism evidence="2 3">
    <name type="scientific">Stephania cephalantha</name>
    <dbReference type="NCBI Taxonomy" id="152367"/>
    <lineage>
        <taxon>Eukaryota</taxon>
        <taxon>Viridiplantae</taxon>
        <taxon>Streptophyta</taxon>
        <taxon>Embryophyta</taxon>
        <taxon>Tracheophyta</taxon>
        <taxon>Spermatophyta</taxon>
        <taxon>Magnoliopsida</taxon>
        <taxon>Ranunculales</taxon>
        <taxon>Menispermaceae</taxon>
        <taxon>Menispermoideae</taxon>
        <taxon>Cissampelideae</taxon>
        <taxon>Stephania</taxon>
    </lineage>
</organism>
<dbReference type="EMBL" id="JBBNAG010000002">
    <property type="protein sequence ID" value="KAK9158132.1"/>
    <property type="molecule type" value="Genomic_DNA"/>
</dbReference>
<comment type="caution">
    <text evidence="2">The sequence shown here is derived from an EMBL/GenBank/DDBJ whole genome shotgun (WGS) entry which is preliminary data.</text>
</comment>
<evidence type="ECO:0000256" key="1">
    <source>
        <dbReference type="SAM" id="MobiDB-lite"/>
    </source>
</evidence>
<keyword evidence="3" id="KW-1185">Reference proteome</keyword>